<reference evidence="1 2" key="1">
    <citation type="submission" date="2014-04" db="EMBL/GenBank/DDBJ databases">
        <authorList>
            <consortium name="DOE Joint Genome Institute"/>
            <person name="Kuo A."/>
            <person name="Kohler A."/>
            <person name="Nagy L.G."/>
            <person name="Floudas D."/>
            <person name="Copeland A."/>
            <person name="Barry K.W."/>
            <person name="Cichocki N."/>
            <person name="Veneault-Fourrey C."/>
            <person name="LaButti K."/>
            <person name="Lindquist E.A."/>
            <person name="Lipzen A."/>
            <person name="Lundell T."/>
            <person name="Morin E."/>
            <person name="Murat C."/>
            <person name="Sun H."/>
            <person name="Tunlid A."/>
            <person name="Henrissat B."/>
            <person name="Grigoriev I.V."/>
            <person name="Hibbett D.S."/>
            <person name="Martin F."/>
            <person name="Nordberg H.P."/>
            <person name="Cantor M.N."/>
            <person name="Hua S.X."/>
        </authorList>
    </citation>
    <scope>NUCLEOTIDE SEQUENCE [LARGE SCALE GENOMIC DNA]</scope>
    <source>
        <strain evidence="1 2">LaAM-08-1</strain>
    </source>
</reference>
<keyword evidence="2" id="KW-1185">Reference proteome</keyword>
<dbReference type="Proteomes" id="UP000054477">
    <property type="component" value="Unassembled WGS sequence"/>
</dbReference>
<reference evidence="2" key="2">
    <citation type="submission" date="2015-01" db="EMBL/GenBank/DDBJ databases">
        <title>Evolutionary Origins and Diversification of the Mycorrhizal Mutualists.</title>
        <authorList>
            <consortium name="DOE Joint Genome Institute"/>
            <consortium name="Mycorrhizal Genomics Consortium"/>
            <person name="Kohler A."/>
            <person name="Kuo A."/>
            <person name="Nagy L.G."/>
            <person name="Floudas D."/>
            <person name="Copeland A."/>
            <person name="Barry K.W."/>
            <person name="Cichocki N."/>
            <person name="Veneault-Fourrey C."/>
            <person name="LaButti K."/>
            <person name="Lindquist E.A."/>
            <person name="Lipzen A."/>
            <person name="Lundell T."/>
            <person name="Morin E."/>
            <person name="Murat C."/>
            <person name="Riley R."/>
            <person name="Ohm R."/>
            <person name="Sun H."/>
            <person name="Tunlid A."/>
            <person name="Henrissat B."/>
            <person name="Grigoriev I.V."/>
            <person name="Hibbett D.S."/>
            <person name="Martin F."/>
        </authorList>
    </citation>
    <scope>NUCLEOTIDE SEQUENCE [LARGE SCALE GENOMIC DNA]</scope>
    <source>
        <strain evidence="2">LaAM-08-1</strain>
    </source>
</reference>
<evidence type="ECO:0000313" key="1">
    <source>
        <dbReference type="EMBL" id="KIK07063.1"/>
    </source>
</evidence>
<evidence type="ECO:0000313" key="2">
    <source>
        <dbReference type="Proteomes" id="UP000054477"/>
    </source>
</evidence>
<sequence length="101" mass="11471">MIDVSLGTQCLFRLTTGFTTFTTKRQSLRLLGYQSSLQILVTNADPLIKPHQLTKPSAKVIENPAVFARIVQYLEYARRMLRFQRVSSPIGTRVGFLQRGN</sequence>
<gene>
    <name evidence="1" type="ORF">K443DRAFT_215057</name>
</gene>
<name>A0A0C9YGD0_9AGAR</name>
<organism evidence="1 2">
    <name type="scientific">Laccaria amethystina LaAM-08-1</name>
    <dbReference type="NCBI Taxonomy" id="1095629"/>
    <lineage>
        <taxon>Eukaryota</taxon>
        <taxon>Fungi</taxon>
        <taxon>Dikarya</taxon>
        <taxon>Basidiomycota</taxon>
        <taxon>Agaricomycotina</taxon>
        <taxon>Agaricomycetes</taxon>
        <taxon>Agaricomycetidae</taxon>
        <taxon>Agaricales</taxon>
        <taxon>Agaricineae</taxon>
        <taxon>Hydnangiaceae</taxon>
        <taxon>Laccaria</taxon>
    </lineage>
</organism>
<dbReference type="AlphaFoldDB" id="A0A0C9YGD0"/>
<dbReference type="HOGENOM" id="CLU_2292135_0_0_1"/>
<proteinExistence type="predicted"/>
<accession>A0A0C9YGD0</accession>
<dbReference type="EMBL" id="KN838549">
    <property type="protein sequence ID" value="KIK07063.1"/>
    <property type="molecule type" value="Genomic_DNA"/>
</dbReference>
<protein>
    <submittedName>
        <fullName evidence="1">Uncharacterized protein</fullName>
    </submittedName>
</protein>